<accession>A0A0P8WMH4</accession>
<evidence type="ECO:0000313" key="4">
    <source>
        <dbReference type="Proteomes" id="UP000050326"/>
    </source>
</evidence>
<comment type="caution">
    <text evidence="3">The sequence shown here is derived from an EMBL/GenBank/DDBJ whole genome shotgun (WGS) entry which is preliminary data.</text>
</comment>
<dbReference type="AlphaFoldDB" id="A0A0P8WMH4"/>
<gene>
    <name evidence="3" type="primary">kanE_2</name>
    <name evidence="3" type="ORF">OXPF_31520</name>
</gene>
<dbReference type="OrthoDB" id="9806653at2"/>
<dbReference type="PANTHER" id="PTHR12526:SF630">
    <property type="entry name" value="GLYCOSYLTRANSFERASE"/>
    <property type="match status" value="1"/>
</dbReference>
<reference evidence="3 4" key="1">
    <citation type="submission" date="2015-09" db="EMBL/GenBank/DDBJ databases">
        <title>Genome sequence of Oxobacter pfennigii DSM 3222.</title>
        <authorList>
            <person name="Poehlein A."/>
            <person name="Bengelsdorf F.R."/>
            <person name="Schiel-Bengelsdorf B."/>
            <person name="Duerre P."/>
            <person name="Daniel R."/>
        </authorList>
    </citation>
    <scope>NUCLEOTIDE SEQUENCE [LARGE SCALE GENOMIC DNA]</scope>
    <source>
        <strain evidence="3 4">DSM 3222</strain>
    </source>
</reference>
<keyword evidence="4" id="KW-1185">Reference proteome</keyword>
<dbReference type="Gene3D" id="3.40.50.2000">
    <property type="entry name" value="Glycogen Phosphorylase B"/>
    <property type="match status" value="2"/>
</dbReference>
<dbReference type="InterPro" id="IPR028098">
    <property type="entry name" value="Glyco_trans_4-like_N"/>
</dbReference>
<dbReference type="InterPro" id="IPR001296">
    <property type="entry name" value="Glyco_trans_1"/>
</dbReference>
<feature type="domain" description="Glycosyltransferase subfamily 4-like N-terminal" evidence="2">
    <location>
        <begin position="12"/>
        <end position="174"/>
    </location>
</feature>
<dbReference type="Pfam" id="PF00534">
    <property type="entry name" value="Glycos_transf_1"/>
    <property type="match status" value="1"/>
</dbReference>
<organism evidence="3 4">
    <name type="scientific">Oxobacter pfennigii</name>
    <dbReference type="NCBI Taxonomy" id="36849"/>
    <lineage>
        <taxon>Bacteria</taxon>
        <taxon>Bacillati</taxon>
        <taxon>Bacillota</taxon>
        <taxon>Clostridia</taxon>
        <taxon>Eubacteriales</taxon>
        <taxon>Clostridiaceae</taxon>
        <taxon>Oxobacter</taxon>
    </lineage>
</organism>
<name>A0A0P8WMH4_9CLOT</name>
<dbReference type="GO" id="GO:0016757">
    <property type="term" value="F:glycosyltransferase activity"/>
    <property type="evidence" value="ECO:0007669"/>
    <property type="project" value="UniProtKB-KW"/>
</dbReference>
<dbReference type="PATRIC" id="fig|36849.3.peg.3338"/>
<dbReference type="EC" id="2.4.1.301" evidence="3"/>
<dbReference type="STRING" id="36849.OXPF_31520"/>
<dbReference type="RefSeq" id="WP_054876137.1">
    <property type="nucleotide sequence ID" value="NZ_LKET01000039.1"/>
</dbReference>
<dbReference type="PANTHER" id="PTHR12526">
    <property type="entry name" value="GLYCOSYLTRANSFERASE"/>
    <property type="match status" value="1"/>
</dbReference>
<keyword evidence="3" id="KW-0328">Glycosyltransferase</keyword>
<dbReference type="Proteomes" id="UP000050326">
    <property type="component" value="Unassembled WGS sequence"/>
</dbReference>
<dbReference type="SUPFAM" id="SSF53756">
    <property type="entry name" value="UDP-Glycosyltransferase/glycogen phosphorylase"/>
    <property type="match status" value="1"/>
</dbReference>
<proteinExistence type="predicted"/>
<dbReference type="CDD" id="cd03808">
    <property type="entry name" value="GT4_CapM-like"/>
    <property type="match status" value="1"/>
</dbReference>
<sequence>MKRIMHIVQSSGGVERYILMLIKNMDLSKYENILVCSYDYNKKNYNGLVMAFEHVDMHREINFLKDYYACIKIRKLIKKYSPDVVYMHSSKAGAIGRLANIGLDNMSLYNPHGWSFNMDCGNFKRYIYRWIEKILSNFCTKIIAISEFEMKSALANNICNFNKIKVIFNGVDIEEYYQKNQLYHITKKDLGIPEEAYIFGTVGRLTKQKSPDVFINFAALIKKEIPNAYFILVGNGDQQAEIEEMIKTKKIADSVLITGWVDEPMQYIQLFDQAFLLSRWEGFGLVLAEYMLGRKPLVATNVNAIPDLIEDGKNGVLVSPDDPYAVYIAAMKIYKDEMYRKQLVKNGLECVKSRFDIRRVVKETVELL</sequence>
<dbReference type="EMBL" id="LKET01000039">
    <property type="protein sequence ID" value="KPU43710.1"/>
    <property type="molecule type" value="Genomic_DNA"/>
</dbReference>
<keyword evidence="3" id="KW-0808">Transferase</keyword>
<protein>
    <submittedName>
        <fullName evidence="3">Alpha-D-kanosaminyltransferase</fullName>
        <ecNumber evidence="3">2.4.1.301</ecNumber>
    </submittedName>
</protein>
<dbReference type="Pfam" id="PF13439">
    <property type="entry name" value="Glyco_transf_4"/>
    <property type="match status" value="1"/>
</dbReference>
<evidence type="ECO:0000313" key="3">
    <source>
        <dbReference type="EMBL" id="KPU43710.1"/>
    </source>
</evidence>
<feature type="domain" description="Glycosyl transferase family 1" evidence="1">
    <location>
        <begin position="187"/>
        <end position="347"/>
    </location>
</feature>
<evidence type="ECO:0000259" key="2">
    <source>
        <dbReference type="Pfam" id="PF13439"/>
    </source>
</evidence>
<evidence type="ECO:0000259" key="1">
    <source>
        <dbReference type="Pfam" id="PF00534"/>
    </source>
</evidence>